<feature type="region of interest" description="Disordered" evidence="2">
    <location>
        <begin position="676"/>
        <end position="769"/>
    </location>
</feature>
<keyword evidence="5" id="KW-1185">Reference proteome</keyword>
<feature type="compositionally biased region" description="Polar residues" evidence="2">
    <location>
        <begin position="878"/>
        <end position="901"/>
    </location>
</feature>
<feature type="domain" description="Meiotically up-regulated protein Msb1/Mug8" evidence="3">
    <location>
        <begin position="64"/>
        <end position="467"/>
    </location>
</feature>
<dbReference type="PANTHER" id="PTHR28093">
    <property type="entry name" value="MORPHOGENESIS-RELATED PROTEIN MSB1"/>
    <property type="match status" value="1"/>
</dbReference>
<feature type="compositionally biased region" description="Polar residues" evidence="2">
    <location>
        <begin position="1213"/>
        <end position="1230"/>
    </location>
</feature>
<feature type="compositionally biased region" description="Pro residues" evidence="2">
    <location>
        <begin position="1000"/>
        <end position="1042"/>
    </location>
</feature>
<dbReference type="CDD" id="cd04401">
    <property type="entry name" value="RhoGAP_fMSB1"/>
    <property type="match status" value="1"/>
</dbReference>
<feature type="compositionally biased region" description="Polar residues" evidence="2">
    <location>
        <begin position="942"/>
        <end position="957"/>
    </location>
</feature>
<feature type="region of interest" description="Disordered" evidence="2">
    <location>
        <begin position="504"/>
        <end position="624"/>
    </location>
</feature>
<feature type="compositionally biased region" description="Basic and acidic residues" evidence="2">
    <location>
        <begin position="1309"/>
        <end position="1324"/>
    </location>
</feature>
<dbReference type="HOGENOM" id="CLU_274520_0_0_1"/>
<feature type="region of interest" description="Disordered" evidence="2">
    <location>
        <begin position="1213"/>
        <end position="1279"/>
    </location>
</feature>
<feature type="compositionally biased region" description="Basic and acidic residues" evidence="2">
    <location>
        <begin position="678"/>
        <end position="696"/>
    </location>
</feature>
<dbReference type="InterPro" id="IPR037508">
    <property type="entry name" value="Msb1/Mug8"/>
</dbReference>
<keyword evidence="1" id="KW-0175">Coiled coil</keyword>
<feature type="compositionally biased region" description="Polar residues" evidence="2">
    <location>
        <begin position="753"/>
        <end position="769"/>
    </location>
</feature>
<dbReference type="PRINTS" id="PR00239">
    <property type="entry name" value="RHODOPSNTAIL"/>
</dbReference>
<feature type="compositionally biased region" description="Low complexity" evidence="2">
    <location>
        <begin position="1102"/>
        <end position="1116"/>
    </location>
</feature>
<protein>
    <submittedName>
        <fullName evidence="4">Protein involved in positive regulation of both 1,3-beta-glucan synthesis and the Pkc1p-MAPK pathway</fullName>
    </submittedName>
</protein>
<dbReference type="InParanoid" id="C4R4X2"/>
<evidence type="ECO:0000313" key="5">
    <source>
        <dbReference type="Proteomes" id="UP000000314"/>
    </source>
</evidence>
<dbReference type="STRING" id="644223.C4R4X2"/>
<sequence length="1338" mass="151152">MKDELELPALPPLEDRKRKSKISMDPFVFASEFDEDSYDSYKKQYTEHVKETIGLSRDPFDVELQKHELKDLIHAITNEIKLKGTRAPYFFLPFRPQLNDYRLKVFLNRVFIEGKPASLKVIEKVVKKTDEFTLTSALKFLWSRLPNGYIVGWKSYAQFAKLEQEQNYPQRAFLDIIPQCLLSPSHASIVYDFFDLIVAIAADTKQNKMSARKISKMCGIWAFGPIKVSPKGDTSYHRGIANWLPASDAIFHLLLSFVRSMLPESPNDEYKLPRTLQNLVLSNSYPPAETVLTSRSNLVDVPLITLKVNNPSRSPIEMLHRVGKTLKFDDTNLFYTREEYILLKSLFKDYQSLPQKLSSEGKRVMDNFCMFDEDLISDGAGSNHIRFKLCSGWSSEMLQPYENWDESKGDYFTANISKTLIDDYFVWTWLASVSSEQTRIKRNIFGKTYILETEISPGYKKWVIVEEIDISRNGYDLDIELKEEKLKKLQMNIEKLEKRKSNLLEKEYRNQKKTKPKKLNKIEPPPKDTPYVYRGFPKDFPQNLAEKELPPTPPIIKESLPQSMDKSGDYISLNLPKDEEQRVTLTSPHKAQQKVAPAVRQISEGVSEESNSLTISDEPDSSSSVNQDYLLIENDRIDDPMDDLRDIIERIDIEEIEHQNYSELVSKVSPTVITTRPSMKEEKRGRKEEIRRKEPKIINGPKELGGDVYRVPGDIPESDDSFYLQRKPPSDSLPRHLKGVSPPPLSTEHSPRKVNSTSSSPSLPVHVSTNFTPKVESKNTLKSNIFNEIENLEAELQDVLNDDVSSKDVRLGLTAGTSSVYSSVMSHRIERNEFPARSENSSEPLDHNRIDPVITKSPVDNQGTPQTTPQVRDGAELSDTTPQNSRIRQPPTVRQQTSSPLSPLDRRNPLQNSSQDFISPKNKPETYHTPSPQEHYPHQVYPNASQGPAPNGNSLQTYPPQNYPPRDYPPRGYSPQANLQEYSPKGYPTEGYPSQGYPPQGYPPQGYPPQGYPPQGYPPQGYPPQGYPPQGYPPSGFPPQSYPSPSHGQGRRIYHPVQGTQGYYPPPNQAQYQQTQFLHPPSPYQGGAGHQSSYSLTRDPRSASNSPRSSNSPARSQDAATPETFSQKMVANSFVPAAKVNKLHGHSNKSADKKNLRDALNNDVLIPIAYLLPEYIKAMNVITLKVSPEKLEKFGKIDTLEIKQPRPLKKLTVTLSQSNSASTTKPSTPLSKRALLGDRSSPIPSDSPSSSAAGNGTRYKSKGAPGGHSLSLSGTLDKTGEPRKWFRQAREIKSFSGFIIPFTTWKGEWKKEDDEKDTNTDFKNESNNSTPIGTPIPE</sequence>
<feature type="region of interest" description="Disordered" evidence="2">
    <location>
        <begin position="1309"/>
        <end position="1338"/>
    </location>
</feature>
<feature type="coiled-coil region" evidence="1">
    <location>
        <begin position="775"/>
        <end position="802"/>
    </location>
</feature>
<feature type="compositionally biased region" description="Low complexity" evidence="2">
    <location>
        <begin position="1240"/>
        <end position="1251"/>
    </location>
</feature>
<dbReference type="InterPro" id="IPR012965">
    <property type="entry name" value="Msb1/Mug8_dom"/>
</dbReference>
<evidence type="ECO:0000256" key="1">
    <source>
        <dbReference type="SAM" id="Coils"/>
    </source>
</evidence>
<gene>
    <name evidence="4" type="ordered locus">PAS_chr3_0560</name>
</gene>
<dbReference type="PANTHER" id="PTHR28093:SF1">
    <property type="entry name" value="MORPHOGENESIS-RELATED PROTEIN MSB1"/>
    <property type="match status" value="1"/>
</dbReference>
<evidence type="ECO:0000259" key="3">
    <source>
        <dbReference type="Pfam" id="PF08101"/>
    </source>
</evidence>
<evidence type="ECO:0000256" key="2">
    <source>
        <dbReference type="SAM" id="MobiDB-lite"/>
    </source>
</evidence>
<feature type="compositionally biased region" description="Polar residues" evidence="2">
    <location>
        <begin position="608"/>
        <end position="624"/>
    </location>
</feature>
<dbReference type="EMBL" id="FN392321">
    <property type="protein sequence ID" value="CAY70608.1"/>
    <property type="molecule type" value="Genomic_DNA"/>
</dbReference>
<name>C4R4X2_KOMPG</name>
<dbReference type="eggNOG" id="ENOG502QUEY">
    <property type="taxonomic scope" value="Eukaryota"/>
</dbReference>
<dbReference type="Proteomes" id="UP000000314">
    <property type="component" value="Chromosome 3"/>
</dbReference>
<dbReference type="OMA" id="ITEANWI"/>
<dbReference type="RefSeq" id="XP_002492787.1">
    <property type="nucleotide sequence ID" value="XM_002492742.1"/>
</dbReference>
<feature type="region of interest" description="Disordered" evidence="2">
    <location>
        <begin position="833"/>
        <end position="1123"/>
    </location>
</feature>
<organism evidence="4 5">
    <name type="scientific">Komagataella phaffii (strain GS115 / ATCC 20864)</name>
    <name type="common">Yeast</name>
    <name type="synonym">Pichia pastoris</name>
    <dbReference type="NCBI Taxonomy" id="644223"/>
    <lineage>
        <taxon>Eukaryota</taxon>
        <taxon>Fungi</taxon>
        <taxon>Dikarya</taxon>
        <taxon>Ascomycota</taxon>
        <taxon>Saccharomycotina</taxon>
        <taxon>Pichiomycetes</taxon>
        <taxon>Pichiales</taxon>
        <taxon>Pichiaceae</taxon>
        <taxon>Komagataella</taxon>
    </lineage>
</organism>
<accession>C4R4X2</accession>
<dbReference type="Pfam" id="PF08101">
    <property type="entry name" value="Msb1-Mug8_dom"/>
    <property type="match status" value="1"/>
</dbReference>
<dbReference type="GO" id="GO:0005934">
    <property type="term" value="C:cellular bud tip"/>
    <property type="evidence" value="ECO:0007669"/>
    <property type="project" value="TreeGrafter"/>
</dbReference>
<dbReference type="GeneID" id="8199924"/>
<dbReference type="GO" id="GO:0005935">
    <property type="term" value="C:cellular bud neck"/>
    <property type="evidence" value="ECO:0007669"/>
    <property type="project" value="TreeGrafter"/>
</dbReference>
<proteinExistence type="predicted"/>
<dbReference type="KEGG" id="ppa:PAS_chr3_0560"/>
<evidence type="ECO:0000313" key="4">
    <source>
        <dbReference type="EMBL" id="CAY70608.1"/>
    </source>
</evidence>
<dbReference type="OrthoDB" id="3362494at2759"/>
<feature type="compositionally biased region" description="Polar residues" evidence="2">
    <location>
        <begin position="858"/>
        <end position="870"/>
    </location>
</feature>
<reference evidence="4 5" key="1">
    <citation type="journal article" date="2009" name="Nat. Biotechnol.">
        <title>Genome sequence of the recombinant protein production host Pichia pastoris.</title>
        <authorList>
            <person name="De Schutter K."/>
            <person name="Lin Y.C."/>
            <person name="Tiels P."/>
            <person name="Van Hecke A."/>
            <person name="Glinka S."/>
            <person name="Weber-Lehmann J."/>
            <person name="Rouze P."/>
            <person name="Van de Peer Y."/>
            <person name="Callewaert N."/>
        </authorList>
    </citation>
    <scope>NUCLEOTIDE SEQUENCE [LARGE SCALE GENOMIC DNA]</scope>
    <source>
        <strain evidence="5">GS115 / ATCC 20864</strain>
    </source>
</reference>